<dbReference type="Proteomes" id="UP001283361">
    <property type="component" value="Unassembled WGS sequence"/>
</dbReference>
<sequence>MNERCARRQGQLFDHKEKKKNWLPSATAVIQSPASVDRAQRAKVKSNNASHTVHARTVPIVFLVIVKIICGVD</sequence>
<dbReference type="EMBL" id="JAWDGP010000269">
    <property type="protein sequence ID" value="KAK3801964.1"/>
    <property type="molecule type" value="Genomic_DNA"/>
</dbReference>
<accession>A0AAE1B9N3</accession>
<evidence type="ECO:0000313" key="2">
    <source>
        <dbReference type="Proteomes" id="UP001283361"/>
    </source>
</evidence>
<proteinExistence type="predicted"/>
<reference evidence="1" key="1">
    <citation type="journal article" date="2023" name="G3 (Bethesda)">
        <title>A reference genome for the long-term kleptoplast-retaining sea slug Elysia crispata morphotype clarki.</title>
        <authorList>
            <person name="Eastman K.E."/>
            <person name="Pendleton A.L."/>
            <person name="Shaikh M.A."/>
            <person name="Suttiyut T."/>
            <person name="Ogas R."/>
            <person name="Tomko P."/>
            <person name="Gavelis G."/>
            <person name="Widhalm J.R."/>
            <person name="Wisecaver J.H."/>
        </authorList>
    </citation>
    <scope>NUCLEOTIDE SEQUENCE</scope>
    <source>
        <strain evidence="1">ECLA1</strain>
    </source>
</reference>
<comment type="caution">
    <text evidence="1">The sequence shown here is derived from an EMBL/GenBank/DDBJ whole genome shotgun (WGS) entry which is preliminary data.</text>
</comment>
<name>A0AAE1B9N3_9GAST</name>
<protein>
    <submittedName>
        <fullName evidence="1">Uncharacterized protein</fullName>
    </submittedName>
</protein>
<gene>
    <name evidence="1" type="ORF">RRG08_064558</name>
</gene>
<evidence type="ECO:0000313" key="1">
    <source>
        <dbReference type="EMBL" id="KAK3801964.1"/>
    </source>
</evidence>
<keyword evidence="2" id="KW-1185">Reference proteome</keyword>
<dbReference type="AlphaFoldDB" id="A0AAE1B9N3"/>
<organism evidence="1 2">
    <name type="scientific">Elysia crispata</name>
    <name type="common">lettuce slug</name>
    <dbReference type="NCBI Taxonomy" id="231223"/>
    <lineage>
        <taxon>Eukaryota</taxon>
        <taxon>Metazoa</taxon>
        <taxon>Spiralia</taxon>
        <taxon>Lophotrochozoa</taxon>
        <taxon>Mollusca</taxon>
        <taxon>Gastropoda</taxon>
        <taxon>Heterobranchia</taxon>
        <taxon>Euthyneura</taxon>
        <taxon>Panpulmonata</taxon>
        <taxon>Sacoglossa</taxon>
        <taxon>Placobranchoidea</taxon>
        <taxon>Plakobranchidae</taxon>
        <taxon>Elysia</taxon>
    </lineage>
</organism>